<name>A0A836KMG0_9TRYP</name>
<reference evidence="3" key="2">
    <citation type="journal article" date="2021" name="Sci. Data">
        <title>Chromosome-scale genome sequencing, assembly and annotation of six genomes from subfamily Leishmaniinae.</title>
        <authorList>
            <person name="Almutairi H."/>
            <person name="Urbaniak M.D."/>
            <person name="Bates M.D."/>
            <person name="Jariyapan N."/>
            <person name="Kwakye-Nuako G."/>
            <person name="Thomaz Soccol V."/>
            <person name="Al-Salem W.S."/>
            <person name="Dillon R.J."/>
            <person name="Bates P.A."/>
            <person name="Gatherer D."/>
        </authorList>
    </citation>
    <scope>NUCLEOTIDE SEQUENCE [LARGE SCALE GENOMIC DNA]</scope>
</reference>
<dbReference type="Proteomes" id="UP000674143">
    <property type="component" value="Unassembled WGS sequence"/>
</dbReference>
<dbReference type="PANTHER" id="PTHR46368">
    <property type="match status" value="1"/>
</dbReference>
<dbReference type="SUPFAM" id="SSF51735">
    <property type="entry name" value="NAD(P)-binding Rossmann-fold domains"/>
    <property type="match status" value="1"/>
</dbReference>
<evidence type="ECO:0000259" key="1">
    <source>
        <dbReference type="Pfam" id="PF01408"/>
    </source>
</evidence>
<accession>A0A836KMG0</accession>
<dbReference type="AlphaFoldDB" id="A0A836KMG0"/>
<comment type="caution">
    <text evidence="2">The sequence shown here is derived from an EMBL/GenBank/DDBJ whole genome shotgun (WGS) entry which is preliminary data.</text>
</comment>
<dbReference type="EMBL" id="JAFHLR010000023">
    <property type="protein sequence ID" value="KAG5478462.1"/>
    <property type="molecule type" value="Genomic_DNA"/>
</dbReference>
<dbReference type="GO" id="GO:0000166">
    <property type="term" value="F:nucleotide binding"/>
    <property type="evidence" value="ECO:0007669"/>
    <property type="project" value="InterPro"/>
</dbReference>
<sequence>MSSPALRVGLLGAANIAWRAWAGVHANGMTVTRVGCRDADRGRDFVKRVCDTLKIEEAAMPTVCSYEELVSAADVDVVYMATPVTAHDHWVKECIQYESHVVGEKPSAVDAEVLRSWIETLDQQNLVYMDGTMLSHGKRVREVCAAVKRMGGPVKHIFANFTLGGDEAFLQNNIRTHPDLEPHGVLGDLGWY</sequence>
<evidence type="ECO:0000313" key="2">
    <source>
        <dbReference type="EMBL" id="KAG5478462.1"/>
    </source>
</evidence>
<dbReference type="SMR" id="A0A836KMG0"/>
<dbReference type="Gene3D" id="3.30.360.10">
    <property type="entry name" value="Dihydrodipicolinate Reductase, domain 2"/>
    <property type="match status" value="1"/>
</dbReference>
<dbReference type="PANTHER" id="PTHR46368:SF4">
    <property type="entry name" value="OS10G0403700 PROTEIN"/>
    <property type="match status" value="1"/>
</dbReference>
<proteinExistence type="predicted"/>
<keyword evidence="3" id="KW-1185">Reference proteome</keyword>
<dbReference type="KEGG" id="loi:92360610"/>
<dbReference type="InterPro" id="IPR036291">
    <property type="entry name" value="NAD(P)-bd_dom_sf"/>
</dbReference>
<protein>
    <recommendedName>
        <fullName evidence="1">Gfo/Idh/MocA-like oxidoreductase N-terminal domain-containing protein</fullName>
    </recommendedName>
</protein>
<reference evidence="3" key="1">
    <citation type="journal article" date="2021" name="Microbiol. Resour. Announc.">
        <title>LGAAP: Leishmaniinae Genome Assembly and Annotation Pipeline.</title>
        <authorList>
            <person name="Almutairi H."/>
            <person name="Urbaniak M.D."/>
            <person name="Bates M.D."/>
            <person name="Jariyapan N."/>
            <person name="Kwakye-Nuako G."/>
            <person name="Thomaz-Soccol V."/>
            <person name="Al-Salem W.S."/>
            <person name="Dillon R.J."/>
            <person name="Bates P.A."/>
            <person name="Gatherer D."/>
        </authorList>
    </citation>
    <scope>NUCLEOTIDE SEQUENCE [LARGE SCALE GENOMIC DNA]</scope>
</reference>
<dbReference type="GeneID" id="92360610"/>
<dbReference type="Pfam" id="PF01408">
    <property type="entry name" value="GFO_IDH_MocA"/>
    <property type="match status" value="1"/>
</dbReference>
<evidence type="ECO:0000313" key="3">
    <source>
        <dbReference type="Proteomes" id="UP000674143"/>
    </source>
</evidence>
<gene>
    <name evidence="2" type="ORF">LSCM4_04695</name>
</gene>
<feature type="domain" description="Gfo/Idh/MocA-like oxidoreductase N-terminal" evidence="1">
    <location>
        <begin position="6"/>
        <end position="129"/>
    </location>
</feature>
<dbReference type="RefSeq" id="XP_067063123.1">
    <property type="nucleotide sequence ID" value="XM_067206676.1"/>
</dbReference>
<dbReference type="InterPro" id="IPR000683">
    <property type="entry name" value="Gfo/Idh/MocA-like_OxRdtase_N"/>
</dbReference>
<organism evidence="2 3">
    <name type="scientific">Leishmania orientalis</name>
    <dbReference type="NCBI Taxonomy" id="2249476"/>
    <lineage>
        <taxon>Eukaryota</taxon>
        <taxon>Discoba</taxon>
        <taxon>Euglenozoa</taxon>
        <taxon>Kinetoplastea</taxon>
        <taxon>Metakinetoplastina</taxon>
        <taxon>Trypanosomatida</taxon>
        <taxon>Trypanosomatidae</taxon>
        <taxon>Leishmaniinae</taxon>
        <taxon>Leishmania</taxon>
    </lineage>
</organism>
<dbReference type="Gene3D" id="3.40.50.720">
    <property type="entry name" value="NAD(P)-binding Rossmann-like Domain"/>
    <property type="match status" value="1"/>
</dbReference>